<name>A0A6A8UFF5_STRSL</name>
<dbReference type="InterPro" id="IPR054530">
    <property type="entry name" value="TcaA_4th"/>
</dbReference>
<evidence type="ECO:0000313" key="4">
    <source>
        <dbReference type="EMBL" id="MTR28367.1"/>
    </source>
</evidence>
<dbReference type="Proteomes" id="UP000439678">
    <property type="component" value="Unassembled WGS sequence"/>
</dbReference>
<evidence type="ECO:0000256" key="2">
    <source>
        <dbReference type="SAM" id="Phobius"/>
    </source>
</evidence>
<feature type="region of interest" description="Disordered" evidence="1">
    <location>
        <begin position="69"/>
        <end position="105"/>
    </location>
</feature>
<feature type="region of interest" description="Disordered" evidence="1">
    <location>
        <begin position="540"/>
        <end position="576"/>
    </location>
</feature>
<feature type="compositionally biased region" description="Polar residues" evidence="1">
    <location>
        <begin position="89"/>
        <end position="99"/>
    </location>
</feature>
<feature type="domain" description="TcaA 4th" evidence="3">
    <location>
        <begin position="345"/>
        <end position="414"/>
    </location>
</feature>
<accession>A0A6A8UFF5</accession>
<dbReference type="AlphaFoldDB" id="A0A6A8UFF5"/>
<keyword evidence="2" id="KW-0472">Membrane</keyword>
<proteinExistence type="predicted"/>
<evidence type="ECO:0000313" key="5">
    <source>
        <dbReference type="Proteomes" id="UP000439678"/>
    </source>
</evidence>
<keyword evidence="2" id="KW-1133">Transmembrane helix</keyword>
<keyword evidence="2" id="KW-0812">Transmembrane</keyword>
<organism evidence="4 5">
    <name type="scientific">Streptococcus salivarius</name>
    <dbReference type="NCBI Taxonomy" id="1304"/>
    <lineage>
        <taxon>Bacteria</taxon>
        <taxon>Bacillati</taxon>
        <taxon>Bacillota</taxon>
        <taxon>Bacilli</taxon>
        <taxon>Lactobacillales</taxon>
        <taxon>Streptococcaceae</taxon>
        <taxon>Streptococcus</taxon>
    </lineage>
</organism>
<sequence length="576" mass="62858">MATKEKWIDLFEKAVGRPPHALEIEEGQKADFDLKAIKGIAAMGLDQEATPSEPTEEVDEYDVAEEVFEDVPLGDEEETTPLEIEELSPVSQADQGQTEENSEAASKEAQAIWMKAFKTYVGRQPLPEEFLLGKSSGYDVSTIHQFISDGKAAKPAKPAMAKGKKILIIAGVVAAVLALAGYGFGSYYYSRGQVAERYEAAAKKSFKDSLEYQVWSDTKKEIKTSEVKYTDTKSTQAYSKSQLLSGERMQKVGRQFLIFPKWRVVVDPGTVDLTVNTADLNVTINGVSYATTDGNNYTAKLNHLYPGTYNFVASGKVNDQDITVSSEENVTSKTEVNLSVEYLSFTVKSNLKDGDLYVGGTKVGTLNSGKLDVNKVAVAGSSAVYVKKNFEDGSSIKTETLSIKKISEGQTVTLDADGVLDRDTADRLLTAAYGKFGSYASNHNTTPDGVSDIFLNGTDDTMYKDVTADIDKNTTGAKNRAADSITFSDVDVTEVVQTGEKTFKVTFTAVYDFYYGYDSKFKSSGDIKDKISWSCNVEYVGDDDSDSSSSSSDYSNYRINGKAGESQNVSRENTVK</sequence>
<feature type="compositionally biased region" description="Acidic residues" evidence="1">
    <location>
        <begin position="69"/>
        <end position="86"/>
    </location>
</feature>
<dbReference type="RefSeq" id="WP_060971682.1">
    <property type="nucleotide sequence ID" value="NZ_JADNDA010000002.1"/>
</dbReference>
<feature type="transmembrane region" description="Helical" evidence="2">
    <location>
        <begin position="166"/>
        <end position="189"/>
    </location>
</feature>
<dbReference type="EMBL" id="WMYO01000008">
    <property type="protein sequence ID" value="MTR28367.1"/>
    <property type="molecule type" value="Genomic_DNA"/>
</dbReference>
<gene>
    <name evidence="4" type="ORF">GMC65_08425</name>
</gene>
<evidence type="ECO:0000256" key="1">
    <source>
        <dbReference type="SAM" id="MobiDB-lite"/>
    </source>
</evidence>
<feature type="compositionally biased region" description="Polar residues" evidence="1">
    <location>
        <begin position="565"/>
        <end position="576"/>
    </location>
</feature>
<dbReference type="Pfam" id="PF22820">
    <property type="entry name" value="TcaA_3rd_4th"/>
    <property type="match status" value="1"/>
</dbReference>
<evidence type="ECO:0000259" key="3">
    <source>
        <dbReference type="Pfam" id="PF22820"/>
    </source>
</evidence>
<reference evidence="4 5" key="1">
    <citation type="journal article" date="2019" name="Nat. Med.">
        <title>A library of human gut bacterial isolates paired with longitudinal multiomics data enables mechanistic microbiome research.</title>
        <authorList>
            <person name="Poyet M."/>
            <person name="Groussin M."/>
            <person name="Gibbons S.M."/>
            <person name="Avila-Pacheco J."/>
            <person name="Jiang X."/>
            <person name="Kearney S.M."/>
            <person name="Perrotta A.R."/>
            <person name="Berdy B."/>
            <person name="Zhao S."/>
            <person name="Lieberman T.D."/>
            <person name="Swanson P.K."/>
            <person name="Smith M."/>
            <person name="Roesemann S."/>
            <person name="Alexander J.E."/>
            <person name="Rich S.A."/>
            <person name="Livny J."/>
            <person name="Vlamakis H."/>
            <person name="Clish C."/>
            <person name="Bullock K."/>
            <person name="Deik A."/>
            <person name="Scott J."/>
            <person name="Pierce K.A."/>
            <person name="Xavier R.J."/>
            <person name="Alm E.J."/>
        </authorList>
    </citation>
    <scope>NUCLEOTIDE SEQUENCE [LARGE SCALE GENOMIC DNA]</scope>
    <source>
        <strain evidence="4 5">BIOML-A4</strain>
    </source>
</reference>
<protein>
    <recommendedName>
        <fullName evidence="3">TcaA 4th domain-containing protein</fullName>
    </recommendedName>
</protein>
<comment type="caution">
    <text evidence="4">The sequence shown here is derived from an EMBL/GenBank/DDBJ whole genome shotgun (WGS) entry which is preliminary data.</text>
</comment>